<feature type="transmembrane region" description="Helical" evidence="8">
    <location>
        <begin position="168"/>
        <end position="186"/>
    </location>
</feature>
<dbReference type="GO" id="GO:0009372">
    <property type="term" value="P:quorum sensing"/>
    <property type="evidence" value="ECO:0007669"/>
    <property type="project" value="UniProtKB-KW"/>
</dbReference>
<keyword evidence="3" id="KW-0645">Protease</keyword>
<evidence type="ECO:0000256" key="1">
    <source>
        <dbReference type="ARBA" id="ARBA00022475"/>
    </source>
</evidence>
<dbReference type="AlphaFoldDB" id="A0A315XZ64"/>
<evidence type="ECO:0000256" key="3">
    <source>
        <dbReference type="ARBA" id="ARBA00022670"/>
    </source>
</evidence>
<dbReference type="InterPro" id="IPR006741">
    <property type="entry name" value="AgrB"/>
</dbReference>
<accession>A0A315XZ64</accession>
<reference evidence="9 10" key="1">
    <citation type="submission" date="2018-05" db="EMBL/GenBank/DDBJ databases">
        <title>The Hungate 1000. A catalogue of reference genomes from the rumen microbiome.</title>
        <authorList>
            <person name="Kelly W."/>
        </authorList>
    </citation>
    <scope>NUCLEOTIDE SEQUENCE [LARGE SCALE GENOMIC DNA]</scope>
    <source>
        <strain evidence="9 10">SAb67</strain>
    </source>
</reference>
<evidence type="ECO:0000256" key="2">
    <source>
        <dbReference type="ARBA" id="ARBA00022654"/>
    </source>
</evidence>
<dbReference type="SMART" id="SM00793">
    <property type="entry name" value="AgrB"/>
    <property type="match status" value="1"/>
</dbReference>
<keyword evidence="7 8" id="KW-0472">Membrane</keyword>
<feature type="transmembrane region" description="Helical" evidence="8">
    <location>
        <begin position="40"/>
        <end position="69"/>
    </location>
</feature>
<sequence length="192" mass="21849">MIDFLSSLAMNYLNKYNLIEQSKDEYDHYKYGIEITISSLINLLLVFSIGIMINRIMYSLIFLTIFISLRQITGGFHAKTYLRCNITMCCSFAIVVLGTTILQSLPLFIFIIHILLSILIEYKLCPVENINKPIEPKCIPKFKIASIIISSFISSIGLIIMNSTDYPEYGMCIIMTIIIINILVIVSQIEKG</sequence>
<organism evidence="9 10">
    <name type="scientific">Ruminococcus flavefaciens</name>
    <dbReference type="NCBI Taxonomy" id="1265"/>
    <lineage>
        <taxon>Bacteria</taxon>
        <taxon>Bacillati</taxon>
        <taxon>Bacillota</taxon>
        <taxon>Clostridia</taxon>
        <taxon>Eubacteriales</taxon>
        <taxon>Oscillospiraceae</taxon>
        <taxon>Ruminococcus</taxon>
    </lineage>
</organism>
<keyword evidence="4 8" id="KW-0812">Transmembrane</keyword>
<keyword evidence="1" id="KW-1003">Cell membrane</keyword>
<evidence type="ECO:0000313" key="9">
    <source>
        <dbReference type="EMBL" id="PWJ11938.1"/>
    </source>
</evidence>
<comment type="caution">
    <text evidence="9">The sequence shown here is derived from an EMBL/GenBank/DDBJ whole genome shotgun (WGS) entry which is preliminary data.</text>
</comment>
<name>A0A315XZ64_RUMFL</name>
<dbReference type="Pfam" id="PF04647">
    <property type="entry name" value="AgrB"/>
    <property type="match status" value="1"/>
</dbReference>
<dbReference type="GO" id="GO:0008233">
    <property type="term" value="F:peptidase activity"/>
    <property type="evidence" value="ECO:0007669"/>
    <property type="project" value="UniProtKB-KW"/>
</dbReference>
<feature type="transmembrane region" description="Helical" evidence="8">
    <location>
        <begin position="81"/>
        <end position="101"/>
    </location>
</feature>
<evidence type="ECO:0000256" key="7">
    <source>
        <dbReference type="ARBA" id="ARBA00023136"/>
    </source>
</evidence>
<evidence type="ECO:0000256" key="6">
    <source>
        <dbReference type="ARBA" id="ARBA00022989"/>
    </source>
</evidence>
<dbReference type="GO" id="GO:0016020">
    <property type="term" value="C:membrane"/>
    <property type="evidence" value="ECO:0007669"/>
    <property type="project" value="InterPro"/>
</dbReference>
<evidence type="ECO:0000313" key="10">
    <source>
        <dbReference type="Proteomes" id="UP000245720"/>
    </source>
</evidence>
<proteinExistence type="predicted"/>
<dbReference type="EMBL" id="QGDI01000008">
    <property type="protein sequence ID" value="PWJ11938.1"/>
    <property type="molecule type" value="Genomic_DNA"/>
</dbReference>
<keyword evidence="2" id="KW-0673">Quorum sensing</keyword>
<dbReference type="Proteomes" id="UP000245720">
    <property type="component" value="Unassembled WGS sequence"/>
</dbReference>
<evidence type="ECO:0000256" key="4">
    <source>
        <dbReference type="ARBA" id="ARBA00022692"/>
    </source>
</evidence>
<keyword evidence="6 8" id="KW-1133">Transmembrane helix</keyword>
<feature type="transmembrane region" description="Helical" evidence="8">
    <location>
        <begin position="144"/>
        <end position="162"/>
    </location>
</feature>
<gene>
    <name evidence="9" type="ORF">IE37_02203</name>
</gene>
<dbReference type="GO" id="GO:0006508">
    <property type="term" value="P:proteolysis"/>
    <property type="evidence" value="ECO:0007669"/>
    <property type="project" value="UniProtKB-KW"/>
</dbReference>
<evidence type="ECO:0000256" key="8">
    <source>
        <dbReference type="SAM" id="Phobius"/>
    </source>
</evidence>
<keyword evidence="5" id="KW-0378">Hydrolase</keyword>
<evidence type="ECO:0000256" key="5">
    <source>
        <dbReference type="ARBA" id="ARBA00022801"/>
    </source>
</evidence>
<protein>
    <submittedName>
        <fullName evidence="9">Accessory gene regulator B</fullName>
    </submittedName>
</protein>